<comment type="caution">
    <text evidence="1">The sequence shown here is derived from an EMBL/GenBank/DDBJ whole genome shotgun (WGS) entry which is preliminary data.</text>
</comment>
<dbReference type="Proteomes" id="UP001580346">
    <property type="component" value="Unassembled WGS sequence"/>
</dbReference>
<dbReference type="RefSeq" id="WP_375352978.1">
    <property type="nucleotide sequence ID" value="NZ_JBHHMI010000001.1"/>
</dbReference>
<evidence type="ECO:0000313" key="2">
    <source>
        <dbReference type="Proteomes" id="UP001580346"/>
    </source>
</evidence>
<dbReference type="InterPro" id="IPR049215">
    <property type="entry name" value="DUF6809"/>
</dbReference>
<name>A0ABV5ANZ4_9BACL</name>
<dbReference type="Pfam" id="PF20648">
    <property type="entry name" value="DUF6809"/>
    <property type="match status" value="1"/>
</dbReference>
<organism evidence="1 2">
    <name type="scientific">Paenibacillus enshidis</name>
    <dbReference type="NCBI Taxonomy" id="1458439"/>
    <lineage>
        <taxon>Bacteria</taxon>
        <taxon>Bacillati</taxon>
        <taxon>Bacillota</taxon>
        <taxon>Bacilli</taxon>
        <taxon>Bacillales</taxon>
        <taxon>Paenibacillaceae</taxon>
        <taxon>Paenibacillus</taxon>
    </lineage>
</organism>
<protein>
    <submittedName>
        <fullName evidence="1">DUF6809 family protein</fullName>
    </submittedName>
</protein>
<accession>A0ABV5ANZ4</accession>
<proteinExistence type="predicted"/>
<reference evidence="1 2" key="1">
    <citation type="submission" date="2024-09" db="EMBL/GenBank/DDBJ databases">
        <title>Paenibacillus zeirhizospherea sp. nov., isolated from surface of the maize (Zea mays) roots in a horticulture field, Hungary.</title>
        <authorList>
            <person name="Marton D."/>
            <person name="Farkas M."/>
            <person name="Bedics A."/>
            <person name="Toth E."/>
            <person name="Tancsics A."/>
            <person name="Boka K."/>
            <person name="Maroti G."/>
            <person name="Kriszt B."/>
            <person name="Cserhati M."/>
        </authorList>
    </citation>
    <scope>NUCLEOTIDE SEQUENCE [LARGE SCALE GENOMIC DNA]</scope>
    <source>
        <strain evidence="1 2">KCTC 33519</strain>
    </source>
</reference>
<gene>
    <name evidence="1" type="ORF">ACE41H_02065</name>
</gene>
<keyword evidence="2" id="KW-1185">Reference proteome</keyword>
<dbReference type="EMBL" id="JBHHMI010000001">
    <property type="protein sequence ID" value="MFB5265579.1"/>
    <property type="molecule type" value="Genomic_DNA"/>
</dbReference>
<sequence length="96" mass="10832">MGIVLENLYYGNLRPNECLRPANSEYLNLNRKISSLMDAYHKKLSREEFDDLENLIDLLGQSTSMSSAAAYTEGFRLGAMMMIDVFGGNGFKRGEQ</sequence>
<evidence type="ECO:0000313" key="1">
    <source>
        <dbReference type="EMBL" id="MFB5265579.1"/>
    </source>
</evidence>